<keyword evidence="3" id="KW-0238">DNA-binding</keyword>
<evidence type="ECO:0000256" key="7">
    <source>
        <dbReference type="ARBA" id="ARBA00047207"/>
    </source>
</evidence>
<dbReference type="PANTHER" id="PTHR42756">
    <property type="entry name" value="TRANSCRIPTIONAL REGULATOR, MARR"/>
    <property type="match status" value="1"/>
</dbReference>
<dbReference type="Proteomes" id="UP000325517">
    <property type="component" value="Chromosome"/>
</dbReference>
<dbReference type="PROSITE" id="PS50995">
    <property type="entry name" value="HTH_MARR_2"/>
    <property type="match status" value="1"/>
</dbReference>
<dbReference type="GO" id="GO:0003700">
    <property type="term" value="F:DNA-binding transcription factor activity"/>
    <property type="evidence" value="ECO:0007669"/>
    <property type="project" value="InterPro"/>
</dbReference>
<evidence type="ECO:0000259" key="8">
    <source>
        <dbReference type="PROSITE" id="PS50995"/>
    </source>
</evidence>
<dbReference type="KEGG" id="psyo:PB01_02550"/>
<accession>A0A5J6SIU4</accession>
<proteinExistence type="inferred from homology"/>
<comment type="subcellular location">
    <subcellularLocation>
        <location evidence="1">Cytoplasm</location>
    </subcellularLocation>
</comment>
<dbReference type="RefSeq" id="WP_151698725.1">
    <property type="nucleotide sequence ID" value="NZ_CP031223.1"/>
</dbReference>
<dbReference type="EMBL" id="CP031223">
    <property type="protein sequence ID" value="QFF97781.1"/>
    <property type="molecule type" value="Genomic_DNA"/>
</dbReference>
<dbReference type="InterPro" id="IPR000835">
    <property type="entry name" value="HTH_MarR-typ"/>
</dbReference>
<evidence type="ECO:0000256" key="1">
    <source>
        <dbReference type="ARBA" id="ARBA00004496"/>
    </source>
</evidence>
<dbReference type="PANTHER" id="PTHR42756:SF1">
    <property type="entry name" value="TRANSCRIPTIONAL REPRESSOR OF EMRAB OPERON"/>
    <property type="match status" value="1"/>
</dbReference>
<dbReference type="InterPro" id="IPR036388">
    <property type="entry name" value="WH-like_DNA-bd_sf"/>
</dbReference>
<name>A0A5J6SIU4_9BACI</name>
<dbReference type="GO" id="GO:0003677">
    <property type="term" value="F:DNA binding"/>
    <property type="evidence" value="ECO:0007669"/>
    <property type="project" value="UniProtKB-KW"/>
</dbReference>
<protein>
    <recommendedName>
        <fullName evidence="6">HTH-type transcriptional regulator SarZ</fullName>
    </recommendedName>
    <alternativeName>
        <fullName evidence="7">Staphylococcal accessory regulator Z</fullName>
    </alternativeName>
</protein>
<evidence type="ECO:0000256" key="2">
    <source>
        <dbReference type="ARBA" id="ARBA00023015"/>
    </source>
</evidence>
<keyword evidence="2" id="KW-0805">Transcription regulation</keyword>
<dbReference type="InterPro" id="IPR036390">
    <property type="entry name" value="WH_DNA-bd_sf"/>
</dbReference>
<sequence length="140" mass="16494">MNEQVVVKLNHYWTDIYFYLHYPHEDKITHQAVRILQLIEKKQYVGVHEVASYLHISHNTASEHVKRLLEKKYIIKEKNPEDQRKVIICLSESGKNVLHRNTSLDENKLKTVLDQLSDQEKVIVEKALELLSQGAKKCMF</sequence>
<feature type="domain" description="HTH marR-type" evidence="8">
    <location>
        <begin position="1"/>
        <end position="133"/>
    </location>
</feature>
<dbReference type="GO" id="GO:0005737">
    <property type="term" value="C:cytoplasm"/>
    <property type="evidence" value="ECO:0007669"/>
    <property type="project" value="UniProtKB-SubCell"/>
</dbReference>
<keyword evidence="10" id="KW-1185">Reference proteome</keyword>
<dbReference type="AlphaFoldDB" id="A0A5J6SIU4"/>
<reference evidence="9 10" key="1">
    <citation type="submission" date="2018-07" db="EMBL/GenBank/DDBJ databases">
        <title>Complete genome sequence of Psychrobacillus sp. PB01, isolated from iceberg, and comparative genome analysis of Psychrobacillus strains.</title>
        <authorList>
            <person name="Lee P.C."/>
        </authorList>
    </citation>
    <scope>NUCLEOTIDE SEQUENCE [LARGE SCALE GENOMIC DNA]</scope>
    <source>
        <strain evidence="9 10">PB01</strain>
    </source>
</reference>
<gene>
    <name evidence="9" type="ORF">PB01_02550</name>
</gene>
<dbReference type="Gene3D" id="1.10.10.10">
    <property type="entry name" value="Winged helix-like DNA-binding domain superfamily/Winged helix DNA-binding domain"/>
    <property type="match status" value="1"/>
</dbReference>
<dbReference type="SMART" id="SM00347">
    <property type="entry name" value="HTH_MARR"/>
    <property type="match status" value="1"/>
</dbReference>
<organism evidence="9 10">
    <name type="scientific">Psychrobacillus glaciei</name>
    <dbReference type="NCBI Taxonomy" id="2283160"/>
    <lineage>
        <taxon>Bacteria</taxon>
        <taxon>Bacillati</taxon>
        <taxon>Bacillota</taxon>
        <taxon>Bacilli</taxon>
        <taxon>Bacillales</taxon>
        <taxon>Bacillaceae</taxon>
        <taxon>Psychrobacillus</taxon>
    </lineage>
</organism>
<dbReference type="OrthoDB" id="2376601at2"/>
<evidence type="ECO:0000313" key="9">
    <source>
        <dbReference type="EMBL" id="QFF97781.1"/>
    </source>
</evidence>
<comment type="similarity">
    <text evidence="5">Belongs to the SarZ family.</text>
</comment>
<evidence type="ECO:0000256" key="5">
    <source>
        <dbReference type="ARBA" id="ARBA00046337"/>
    </source>
</evidence>
<dbReference type="Pfam" id="PF22381">
    <property type="entry name" value="Staph_reg_Sar_Rot"/>
    <property type="match status" value="1"/>
</dbReference>
<dbReference type="SUPFAM" id="SSF46785">
    <property type="entry name" value="Winged helix' DNA-binding domain"/>
    <property type="match status" value="1"/>
</dbReference>
<evidence type="ECO:0000256" key="4">
    <source>
        <dbReference type="ARBA" id="ARBA00023163"/>
    </source>
</evidence>
<evidence type="ECO:0000256" key="3">
    <source>
        <dbReference type="ARBA" id="ARBA00023125"/>
    </source>
</evidence>
<evidence type="ECO:0000256" key="6">
    <source>
        <dbReference type="ARBA" id="ARBA00047188"/>
    </source>
</evidence>
<dbReference type="InterPro" id="IPR055166">
    <property type="entry name" value="Transc_reg_Sar_Rot_HTH"/>
</dbReference>
<evidence type="ECO:0000313" key="10">
    <source>
        <dbReference type="Proteomes" id="UP000325517"/>
    </source>
</evidence>
<keyword evidence="4" id="KW-0804">Transcription</keyword>